<feature type="signal peptide" evidence="1">
    <location>
        <begin position="1"/>
        <end position="20"/>
    </location>
</feature>
<name>F0J8M6_AMBVA</name>
<reference evidence="2" key="1">
    <citation type="journal article" date="2011" name="BMC Genomics">
        <title>A further insight into the sialome of the tropical bont tick, Amblyomma variegatum.</title>
        <authorList>
            <person name="Ribeiro J.M."/>
            <person name="Anderson J.M."/>
            <person name="Manoukis N.C."/>
            <person name="Meng Z."/>
            <person name="Francishetti I.M."/>
        </authorList>
    </citation>
    <scope>NUCLEOTIDE SEQUENCE</scope>
    <source>
        <strain evidence="2">Amb_var-424</strain>
        <tissue evidence="2">Salivary gland</tissue>
    </source>
</reference>
<keyword evidence="1" id="KW-0732">Signal</keyword>
<evidence type="ECO:0000313" key="2">
    <source>
        <dbReference type="EMBL" id="DAA34242.1"/>
    </source>
</evidence>
<feature type="chain" id="PRO_5003253382" evidence="1">
    <location>
        <begin position="21"/>
        <end position="153"/>
    </location>
</feature>
<protein>
    <submittedName>
        <fullName evidence="2">Hypothetical secreted protein 424</fullName>
    </submittedName>
</protein>
<dbReference type="AlphaFoldDB" id="F0J8M6"/>
<feature type="non-terminal residue" evidence="2">
    <location>
        <position position="153"/>
    </location>
</feature>
<accession>F0J8M6</accession>
<organism evidence="2">
    <name type="scientific">Amblyomma variegatum</name>
    <name type="common">Tropical bont tick</name>
    <dbReference type="NCBI Taxonomy" id="34610"/>
    <lineage>
        <taxon>Eukaryota</taxon>
        <taxon>Metazoa</taxon>
        <taxon>Ecdysozoa</taxon>
        <taxon>Arthropoda</taxon>
        <taxon>Chelicerata</taxon>
        <taxon>Arachnida</taxon>
        <taxon>Acari</taxon>
        <taxon>Parasitiformes</taxon>
        <taxon>Ixodida</taxon>
        <taxon>Ixodoidea</taxon>
        <taxon>Ixodidae</taxon>
        <taxon>Amblyomminae</taxon>
        <taxon>Amblyomma</taxon>
    </lineage>
</organism>
<evidence type="ECO:0000256" key="1">
    <source>
        <dbReference type="SAM" id="SignalP"/>
    </source>
</evidence>
<dbReference type="EMBL" id="BK007227">
    <property type="protein sequence ID" value="DAA34242.1"/>
    <property type="molecule type" value="mRNA"/>
</dbReference>
<proteinExistence type="evidence at transcript level"/>
<sequence>MNAWKVALFLAVLNSGSAEANPHQGEEAYRVPSGSFNSTTHKGYFLRRNMTLYHVYRTDGFSYGPNVEEGFLSNLMEMGDNYVVRTLESIQWIMLDWPIYQQRASYINITWPDTNGYRYINVTAATIQTDIFHVGMYMVLVETENCTLLLDSN</sequence>